<dbReference type="RefSeq" id="WP_340328724.1">
    <property type="nucleotide sequence ID" value="NZ_JAZHOF010000002.1"/>
</dbReference>
<evidence type="ECO:0000313" key="3">
    <source>
        <dbReference type="Proteomes" id="UP001378188"/>
    </source>
</evidence>
<reference evidence="2 3" key="1">
    <citation type="submission" date="2024-02" db="EMBL/GenBank/DDBJ databases">
        <title>Genome analysis and characterization of Microbaculum marinisediminis sp. nov., isolated from marine sediment.</title>
        <authorList>
            <person name="Du Z.-J."/>
            <person name="Ye Y.-Q."/>
            <person name="Zhang Z.-R."/>
            <person name="Yuan S.-M."/>
            <person name="Zhang X.-Y."/>
        </authorList>
    </citation>
    <scope>NUCLEOTIDE SEQUENCE [LARGE SCALE GENOMIC DNA]</scope>
    <source>
        <strain evidence="2 3">SDUM1044001</strain>
    </source>
</reference>
<gene>
    <name evidence="2" type="ORF">V3328_06100</name>
</gene>
<protein>
    <submittedName>
        <fullName evidence="2">Uncharacterized protein</fullName>
    </submittedName>
</protein>
<feature type="chain" id="PRO_5043634237" evidence="1">
    <location>
        <begin position="23"/>
        <end position="326"/>
    </location>
</feature>
<sequence length="326" mass="34085">MFKRVAAAGAMLAVLCPGIAAAQGDAPAASGTQMAAAMQQQAPAAQGMPMQPGMPMMYPGMQQNPGMYPSMPMAPGMAADPAGAGAQGASQPTYEYIQQAASMSYDGQTLTLEGLAPATIFFSDRPYRLIGQVDTGTFASLWDEPDGTFRTDPPNAAVTVLGSADTEPAIVELTTATVEGSTVRYGVKVLSGELPDGGQDVAVFIDHGPGFAHFGGGGYRPAYHPGYHPYHPYYPPYHPGYHPYHPYYPPYHPYYPPPYYPHYNSGAAVAAGVGALAGAAIGAAAASQPTQVYTYPVPTGSVPANCYLNSSHTRMICSVPLSQPPQ</sequence>
<proteinExistence type="predicted"/>
<evidence type="ECO:0000313" key="2">
    <source>
        <dbReference type="EMBL" id="MEJ8571035.1"/>
    </source>
</evidence>
<accession>A0AAW9RQ70</accession>
<evidence type="ECO:0000256" key="1">
    <source>
        <dbReference type="SAM" id="SignalP"/>
    </source>
</evidence>
<comment type="caution">
    <text evidence="2">The sequence shown here is derived from an EMBL/GenBank/DDBJ whole genome shotgun (WGS) entry which is preliminary data.</text>
</comment>
<keyword evidence="3" id="KW-1185">Reference proteome</keyword>
<dbReference type="EMBL" id="JAZHOF010000002">
    <property type="protein sequence ID" value="MEJ8571035.1"/>
    <property type="molecule type" value="Genomic_DNA"/>
</dbReference>
<feature type="signal peptide" evidence="1">
    <location>
        <begin position="1"/>
        <end position="22"/>
    </location>
</feature>
<dbReference type="Proteomes" id="UP001378188">
    <property type="component" value="Unassembled WGS sequence"/>
</dbReference>
<keyword evidence="1" id="KW-0732">Signal</keyword>
<dbReference type="AlphaFoldDB" id="A0AAW9RQ70"/>
<name>A0AAW9RQ70_9HYPH</name>
<organism evidence="2 3">
    <name type="scientific">Microbaculum marinum</name>
    <dbReference type="NCBI Taxonomy" id="1764581"/>
    <lineage>
        <taxon>Bacteria</taxon>
        <taxon>Pseudomonadati</taxon>
        <taxon>Pseudomonadota</taxon>
        <taxon>Alphaproteobacteria</taxon>
        <taxon>Hyphomicrobiales</taxon>
        <taxon>Tepidamorphaceae</taxon>
        <taxon>Microbaculum</taxon>
    </lineage>
</organism>